<reference evidence="3 4" key="1">
    <citation type="submission" date="2018-09" db="EMBL/GenBank/DDBJ databases">
        <title>A high-quality reference genome of wild soybean provides a powerful tool to mine soybean genomes.</title>
        <authorList>
            <person name="Xie M."/>
            <person name="Chung C.Y.L."/>
            <person name="Li M.-W."/>
            <person name="Wong F.-L."/>
            <person name="Chan T.-F."/>
            <person name="Lam H.-M."/>
        </authorList>
    </citation>
    <scope>NUCLEOTIDE SEQUENCE [LARGE SCALE GENOMIC DNA]</scope>
    <source>
        <strain evidence="4">cv. W05</strain>
        <tissue evidence="3">Hypocotyl of etiolated seedlings</tissue>
    </source>
</reference>
<name>A0A445L058_GLYSO</name>
<comment type="caution">
    <text evidence="3">The sequence shown here is derived from an EMBL/GenBank/DDBJ whole genome shotgun (WGS) entry which is preliminary data.</text>
</comment>
<dbReference type="Proteomes" id="UP000289340">
    <property type="component" value="Chromosome 4"/>
</dbReference>
<dbReference type="PANTHER" id="PTHR33067:SF35">
    <property type="entry name" value="ASPARTIC PEPTIDASE DDI1-TYPE DOMAIN-CONTAINING PROTEIN"/>
    <property type="match status" value="1"/>
</dbReference>
<feature type="compositionally biased region" description="Polar residues" evidence="2">
    <location>
        <begin position="349"/>
        <end position="361"/>
    </location>
</feature>
<dbReference type="Gene3D" id="2.40.70.10">
    <property type="entry name" value="Acid Proteases"/>
    <property type="match status" value="1"/>
</dbReference>
<keyword evidence="1" id="KW-0175">Coiled coil</keyword>
<evidence type="ECO:0000256" key="2">
    <source>
        <dbReference type="SAM" id="MobiDB-lite"/>
    </source>
</evidence>
<evidence type="ECO:0000256" key="1">
    <source>
        <dbReference type="SAM" id="Coils"/>
    </source>
</evidence>
<feature type="compositionally biased region" description="Basic and acidic residues" evidence="2">
    <location>
        <begin position="336"/>
        <end position="348"/>
    </location>
</feature>
<sequence>MWTTGLSAPGGLVAKDHSRVALHVRFKVDGDADASAGEGGGGGEADGLRPQTRQLLDASAGGKIKLKTPEEATELIENMSASDHAILRDKTNQTTKKSLIELSSHDALLAQNKLLSKQLEILTETLGKLATKLSMGQPTHSSILQVTMSNHKSTESALKNLEVQVGQLAKQIADKSSNNFVANTEQNPKEELMQSYPECKAVMTRSKRFVVAEDEDSVVHKKKIADKKDTDGKKMRRLGELEIMPTQMTLQLADHSITRPYRVIEDVLVRVKHFIFPTDFVVMDISKDIDIPVILGRPFMLTTSCIVEMGKRKLELGNGRRSRGSESKNQNIRSPSEMESRKRARTEDIPSSSTLAPPSITVGQDVQGSQTLVPMLQSSFRGQFIIIHSLQELAHNRPIITMKHFLKQVAWPKAQLPLVRPDEAAPPEPTPV</sequence>
<feature type="coiled-coil region" evidence="1">
    <location>
        <begin position="151"/>
        <end position="178"/>
    </location>
</feature>
<keyword evidence="4" id="KW-1185">Reference proteome</keyword>
<proteinExistence type="predicted"/>
<protein>
    <submittedName>
        <fullName evidence="3">Uncharacterized protein</fullName>
    </submittedName>
</protein>
<feature type="region of interest" description="Disordered" evidence="2">
    <location>
        <begin position="316"/>
        <end position="361"/>
    </location>
</feature>
<dbReference type="EMBL" id="QZWG01000004">
    <property type="protein sequence ID" value="RZC16503.1"/>
    <property type="molecule type" value="Genomic_DNA"/>
</dbReference>
<evidence type="ECO:0000313" key="3">
    <source>
        <dbReference type="EMBL" id="RZC16503.1"/>
    </source>
</evidence>
<evidence type="ECO:0000313" key="4">
    <source>
        <dbReference type="Proteomes" id="UP000289340"/>
    </source>
</evidence>
<dbReference type="AlphaFoldDB" id="A0A445L058"/>
<dbReference type="PANTHER" id="PTHR33067">
    <property type="entry name" value="RNA-DIRECTED DNA POLYMERASE-RELATED"/>
    <property type="match status" value="1"/>
</dbReference>
<gene>
    <name evidence="3" type="ORF">D0Y65_009680</name>
</gene>
<accession>A0A445L058</accession>
<dbReference type="CDD" id="cd00303">
    <property type="entry name" value="retropepsin_like"/>
    <property type="match status" value="1"/>
</dbReference>
<dbReference type="InterPro" id="IPR021109">
    <property type="entry name" value="Peptidase_aspartic_dom_sf"/>
</dbReference>
<organism evidence="3 4">
    <name type="scientific">Glycine soja</name>
    <name type="common">Wild soybean</name>
    <dbReference type="NCBI Taxonomy" id="3848"/>
    <lineage>
        <taxon>Eukaryota</taxon>
        <taxon>Viridiplantae</taxon>
        <taxon>Streptophyta</taxon>
        <taxon>Embryophyta</taxon>
        <taxon>Tracheophyta</taxon>
        <taxon>Spermatophyta</taxon>
        <taxon>Magnoliopsida</taxon>
        <taxon>eudicotyledons</taxon>
        <taxon>Gunneridae</taxon>
        <taxon>Pentapetalae</taxon>
        <taxon>rosids</taxon>
        <taxon>fabids</taxon>
        <taxon>Fabales</taxon>
        <taxon>Fabaceae</taxon>
        <taxon>Papilionoideae</taxon>
        <taxon>50 kb inversion clade</taxon>
        <taxon>NPAAA clade</taxon>
        <taxon>indigoferoid/millettioid clade</taxon>
        <taxon>Phaseoleae</taxon>
        <taxon>Glycine</taxon>
        <taxon>Glycine subgen. Soja</taxon>
    </lineage>
</organism>